<evidence type="ECO:0000313" key="1">
    <source>
        <dbReference type="EMBL" id="UOO80465.1"/>
    </source>
</evidence>
<proteinExistence type="predicted"/>
<dbReference type="Proteomes" id="UP000829756">
    <property type="component" value="Chromosome"/>
</dbReference>
<organism evidence="1 2">
    <name type="scientific">Uruburuella suis</name>
    <dbReference type="NCBI Taxonomy" id="252130"/>
    <lineage>
        <taxon>Bacteria</taxon>
        <taxon>Pseudomonadati</taxon>
        <taxon>Pseudomonadota</taxon>
        <taxon>Betaproteobacteria</taxon>
        <taxon>Neisseriales</taxon>
        <taxon>Neisseriaceae</taxon>
        <taxon>Uruburuella</taxon>
    </lineage>
</organism>
<gene>
    <name evidence="1" type="ORF">LVJ78_05575</name>
</gene>
<evidence type="ECO:0000313" key="2">
    <source>
        <dbReference type="Proteomes" id="UP000829756"/>
    </source>
</evidence>
<dbReference type="AlphaFoldDB" id="A0AAE9GV88"/>
<reference evidence="1" key="2">
    <citation type="journal article" date="2022" name="Res Sq">
        <title>Evolution of multicellular longitudinally dividing oral cavity symbionts (Neisseriaceae).</title>
        <authorList>
            <person name="Nyongesa S."/>
            <person name="Weber P."/>
            <person name="Bernet E."/>
            <person name="Pullido F."/>
            <person name="Nieckarz M."/>
            <person name="Delaby M."/>
            <person name="Nieves C."/>
            <person name="Viehboeck T."/>
            <person name="Krause N."/>
            <person name="Rivera-Millot A."/>
            <person name="Nakamura A."/>
            <person name="Vischer N."/>
            <person name="VanNieuwenhze M."/>
            <person name="Brun Y."/>
            <person name="Cava F."/>
            <person name="Bulgheresi S."/>
            <person name="Veyrier F."/>
        </authorList>
    </citation>
    <scope>NUCLEOTIDE SEQUENCE</scope>
    <source>
        <strain evidence="1">1258/02</strain>
    </source>
</reference>
<dbReference type="RefSeq" id="WP_132952360.1">
    <property type="nucleotide sequence ID" value="NZ_CP091507.1"/>
</dbReference>
<accession>A0AAE9GV88</accession>
<protein>
    <submittedName>
        <fullName evidence="1">Uncharacterized protein</fullName>
    </submittedName>
</protein>
<name>A0AAE9GV88_9NEIS</name>
<dbReference type="EMBL" id="CP091507">
    <property type="protein sequence ID" value="UOO80465.1"/>
    <property type="molecule type" value="Genomic_DNA"/>
</dbReference>
<dbReference type="KEGG" id="usu:LVJ78_05575"/>
<sequence>MAKLSLKSDTGLKNNLEIIKMPLPKPFTATADTDLLIRQLNIEHFQMPANKPLACCPLPSPLPREREQVSAAGKRI</sequence>
<reference evidence="1" key="1">
    <citation type="submission" date="2021-12" db="EMBL/GenBank/DDBJ databases">
        <authorList>
            <person name="Veyrier F.J."/>
        </authorList>
    </citation>
    <scope>NUCLEOTIDE SEQUENCE</scope>
    <source>
        <strain evidence="1">1258/02</strain>
    </source>
</reference>